<evidence type="ECO:0000313" key="3">
    <source>
        <dbReference type="EMBL" id="BCB28334.1"/>
    </source>
</evidence>
<name>A0A6F8VF83_9PROT</name>
<dbReference type="Pfam" id="PF00581">
    <property type="entry name" value="Rhodanese"/>
    <property type="match status" value="1"/>
</dbReference>
<reference evidence="4" key="1">
    <citation type="submission" date="2020-03" db="EMBL/GenBank/DDBJ databases">
        <title>Complete genome sequence of sulfur-oxidizing bacterium skT11.</title>
        <authorList>
            <person name="Kanda M."/>
            <person name="Kojima H."/>
            <person name="Fukui M."/>
        </authorList>
    </citation>
    <scope>NUCLEOTIDE SEQUENCE [LARGE SCALE GENOMIC DNA]</scope>
    <source>
        <strain evidence="4">skT11</strain>
    </source>
</reference>
<gene>
    <name evidence="3" type="ORF">SKTS_32200</name>
</gene>
<dbReference type="KEGG" id="slac:SKTS_32200"/>
<evidence type="ECO:0000259" key="2">
    <source>
        <dbReference type="PROSITE" id="PS50206"/>
    </source>
</evidence>
<dbReference type="CDD" id="cd00158">
    <property type="entry name" value="RHOD"/>
    <property type="match status" value="1"/>
</dbReference>
<feature type="signal peptide" evidence="1">
    <location>
        <begin position="1"/>
        <end position="27"/>
    </location>
</feature>
<feature type="chain" id="PRO_5026208305" description="Rhodanese domain-containing protein" evidence="1">
    <location>
        <begin position="28"/>
        <end position="152"/>
    </location>
</feature>
<dbReference type="InterPro" id="IPR036873">
    <property type="entry name" value="Rhodanese-like_dom_sf"/>
</dbReference>
<keyword evidence="1" id="KW-0732">Signal</keyword>
<dbReference type="SUPFAM" id="SSF52821">
    <property type="entry name" value="Rhodanese/Cell cycle control phosphatase"/>
    <property type="match status" value="1"/>
</dbReference>
<proteinExistence type="predicted"/>
<evidence type="ECO:0000313" key="4">
    <source>
        <dbReference type="Proteomes" id="UP000502260"/>
    </source>
</evidence>
<dbReference type="Proteomes" id="UP000502260">
    <property type="component" value="Chromosome"/>
</dbReference>
<sequence length="152" mass="16086">MKSRTTVKSFLLALGTAATLLSGAAFATDTPASLTGATLVDATKAKSLMDGGAAMIDARVANEYAEAHIKGAKNIPYKEKSAKAADFDATQDSFDVAKLPTDKNAGVIFQCNGAECWKSYKAAATAIKAGHKKVYWFRGGFPEWKAKGYPVE</sequence>
<dbReference type="PANTHER" id="PTHR44086">
    <property type="entry name" value="THIOSULFATE SULFURTRANSFERASE RDL2, MITOCHONDRIAL-RELATED"/>
    <property type="match status" value="1"/>
</dbReference>
<dbReference type="PANTHER" id="PTHR44086:SF10">
    <property type="entry name" value="THIOSULFATE SULFURTRANSFERASE_RHODANESE-LIKE DOMAIN-CONTAINING PROTEIN 3"/>
    <property type="match status" value="1"/>
</dbReference>
<dbReference type="PROSITE" id="PS50206">
    <property type="entry name" value="RHODANESE_3"/>
    <property type="match status" value="1"/>
</dbReference>
<dbReference type="InterPro" id="IPR001763">
    <property type="entry name" value="Rhodanese-like_dom"/>
</dbReference>
<dbReference type="EMBL" id="AP022853">
    <property type="protein sequence ID" value="BCB28334.1"/>
    <property type="molecule type" value="Genomic_DNA"/>
</dbReference>
<dbReference type="RefSeq" id="WP_173067541.1">
    <property type="nucleotide sequence ID" value="NZ_AP022853.1"/>
</dbReference>
<organism evidence="3 4">
    <name type="scientific">Sulfurimicrobium lacus</name>
    <dbReference type="NCBI Taxonomy" id="2715678"/>
    <lineage>
        <taxon>Bacteria</taxon>
        <taxon>Pseudomonadati</taxon>
        <taxon>Pseudomonadota</taxon>
        <taxon>Betaproteobacteria</taxon>
        <taxon>Nitrosomonadales</taxon>
        <taxon>Sulfuricellaceae</taxon>
        <taxon>Sulfurimicrobium</taxon>
    </lineage>
</organism>
<accession>A0A6F8VF83</accession>
<feature type="domain" description="Rhodanese" evidence="2">
    <location>
        <begin position="49"/>
        <end position="152"/>
    </location>
</feature>
<dbReference type="GO" id="GO:0004792">
    <property type="term" value="F:thiosulfate-cyanide sulfurtransferase activity"/>
    <property type="evidence" value="ECO:0007669"/>
    <property type="project" value="TreeGrafter"/>
</dbReference>
<keyword evidence="4" id="KW-1185">Reference proteome</keyword>
<dbReference type="AlphaFoldDB" id="A0A6F8VF83"/>
<dbReference type="SMART" id="SM00450">
    <property type="entry name" value="RHOD"/>
    <property type="match status" value="1"/>
</dbReference>
<evidence type="ECO:0000256" key="1">
    <source>
        <dbReference type="SAM" id="SignalP"/>
    </source>
</evidence>
<protein>
    <recommendedName>
        <fullName evidence="2">Rhodanese domain-containing protein</fullName>
    </recommendedName>
</protein>
<dbReference type="Gene3D" id="3.40.250.10">
    <property type="entry name" value="Rhodanese-like domain"/>
    <property type="match status" value="1"/>
</dbReference>